<evidence type="ECO:0000313" key="6">
    <source>
        <dbReference type="EMBL" id="MPM28869.1"/>
    </source>
</evidence>
<keyword evidence="3" id="KW-0067">ATP-binding</keyword>
<dbReference type="EC" id="6.3.2.-" evidence="6"/>
<sequence>MRFQLAVLAAKLSSRLIQTLNLGGGTSYPGWIAQRIDHDVLSKLNQQLTRGSIFITGTNGKTTTTTLIRKMLEQSGHGVVHNKTGANLMAGITVSFLRNANLFGTIHKEAAVIETDEGIFPQLCEVIQPELVVVTNFFRDQLDRYGELDKTISYIRLGLTKLPVGSKVLLNADDPMVVGLSGIEGLQYFYFGINDPNMTVDEMHQIAEGKFCPRCGTMLEYQHYYFSHMGDYSCPNCGFHRPQPHFWADEVKLKGLLGSTVQLSSTSEPAQEIRSSLPGLYNIYNLLAAYAAAGIFGVSVAHRAKSIEEFQSVFGRMERIQANGKEAIMALVKNPTGWNEVMRTLFQHQGKYHLFIALNDQIPDGTDVSWIWDADAEQLLACLPSITGFTISGSRAYDMAVRLKYAGLDIPSNAVETDLERAWELAYSKTDPDETLVIVPNYTAMLHLQAHMAKQGFVKPYWEENI</sequence>
<evidence type="ECO:0000256" key="3">
    <source>
        <dbReference type="ARBA" id="ARBA00022840"/>
    </source>
</evidence>
<dbReference type="InterPro" id="IPR013221">
    <property type="entry name" value="Mur_ligase_cen"/>
</dbReference>
<evidence type="ECO:0000256" key="1">
    <source>
        <dbReference type="ARBA" id="ARBA00022598"/>
    </source>
</evidence>
<dbReference type="PANTHER" id="PTHR23135">
    <property type="entry name" value="MUR LIGASE FAMILY MEMBER"/>
    <property type="match status" value="1"/>
</dbReference>
<comment type="caution">
    <text evidence="6">The sequence shown here is derived from an EMBL/GenBank/DDBJ whole genome shotgun (WGS) entry which is preliminary data.</text>
</comment>
<dbReference type="Pfam" id="PF08245">
    <property type="entry name" value="Mur_ligase_M"/>
    <property type="match status" value="1"/>
</dbReference>
<dbReference type="InterPro" id="IPR013564">
    <property type="entry name" value="MurT_C"/>
</dbReference>
<keyword evidence="1 6" id="KW-0436">Ligase</keyword>
<dbReference type="PROSITE" id="PS01011">
    <property type="entry name" value="FOLYLPOLYGLU_SYNT_1"/>
    <property type="match status" value="1"/>
</dbReference>
<feature type="domain" description="Mur ligase central" evidence="4">
    <location>
        <begin position="55"/>
        <end position="293"/>
    </location>
</feature>
<name>A0A644YKL3_9ZZZZ</name>
<dbReference type="AlphaFoldDB" id="A0A644YKL3"/>
<dbReference type="GO" id="GO:0004326">
    <property type="term" value="F:tetrahydrofolylpolyglutamate synthase activity"/>
    <property type="evidence" value="ECO:0007669"/>
    <property type="project" value="InterPro"/>
</dbReference>
<dbReference type="Gene3D" id="3.40.1190.10">
    <property type="entry name" value="Mur-like, catalytic domain"/>
    <property type="match status" value="1"/>
</dbReference>
<dbReference type="EMBL" id="VSSQ01005368">
    <property type="protein sequence ID" value="MPM28869.1"/>
    <property type="molecule type" value="Genomic_DNA"/>
</dbReference>
<dbReference type="InterPro" id="IPR036565">
    <property type="entry name" value="Mur-like_cat_sf"/>
</dbReference>
<evidence type="ECO:0000259" key="4">
    <source>
        <dbReference type="Pfam" id="PF08245"/>
    </source>
</evidence>
<dbReference type="InterPro" id="IPR018109">
    <property type="entry name" value="Folylpolyglutamate_synth_CS"/>
</dbReference>
<dbReference type="PANTHER" id="PTHR23135:SF7">
    <property type="entry name" value="LIPID II ISOGLUTAMINYL SYNTHASE (GLUTAMINE-HYDROLYZING) SUBUNIT MURT"/>
    <property type="match status" value="1"/>
</dbReference>
<dbReference type="InterPro" id="IPR043703">
    <property type="entry name" value="Lipid_II_synth_MurT"/>
</dbReference>
<evidence type="ECO:0000256" key="2">
    <source>
        <dbReference type="ARBA" id="ARBA00022741"/>
    </source>
</evidence>
<feature type="domain" description="Lipid II isoglutaminyl synthase (glutamine-hydrolyzing) subunit MurT C-terminal" evidence="5">
    <location>
        <begin position="331"/>
        <end position="445"/>
    </location>
</feature>
<organism evidence="6">
    <name type="scientific">bioreactor metagenome</name>
    <dbReference type="NCBI Taxonomy" id="1076179"/>
    <lineage>
        <taxon>unclassified sequences</taxon>
        <taxon>metagenomes</taxon>
        <taxon>ecological metagenomes</taxon>
    </lineage>
</organism>
<accession>A0A644YKL3</accession>
<dbReference type="SUPFAM" id="SSF53623">
    <property type="entry name" value="MurD-like peptide ligases, catalytic domain"/>
    <property type="match status" value="1"/>
</dbReference>
<dbReference type="Pfam" id="PF08353">
    <property type="entry name" value="MurT_C"/>
    <property type="match status" value="1"/>
</dbReference>
<dbReference type="GO" id="GO:0005524">
    <property type="term" value="F:ATP binding"/>
    <property type="evidence" value="ECO:0007669"/>
    <property type="project" value="UniProtKB-KW"/>
</dbReference>
<dbReference type="HAMAP" id="MF_02214">
    <property type="entry name" value="Lipid_II_synth_MurT"/>
    <property type="match status" value="1"/>
</dbReference>
<proteinExistence type="inferred from homology"/>
<reference evidence="6" key="1">
    <citation type="submission" date="2019-08" db="EMBL/GenBank/DDBJ databases">
        <authorList>
            <person name="Kucharzyk K."/>
            <person name="Murdoch R.W."/>
            <person name="Higgins S."/>
            <person name="Loffler F."/>
        </authorList>
    </citation>
    <scope>NUCLEOTIDE SEQUENCE</scope>
</reference>
<protein>
    <submittedName>
        <fullName evidence="6">UDP-N-acetylmuramoyl-L-alanyl-D-glutamate--2, 6-diaminopimelate ligase</fullName>
        <ecNumber evidence="6">6.3.2.-</ecNumber>
    </submittedName>
</protein>
<dbReference type="GO" id="GO:0009252">
    <property type="term" value="P:peptidoglycan biosynthetic process"/>
    <property type="evidence" value="ECO:0007669"/>
    <property type="project" value="InterPro"/>
</dbReference>
<keyword evidence="2" id="KW-0547">Nucleotide-binding</keyword>
<evidence type="ECO:0000259" key="5">
    <source>
        <dbReference type="Pfam" id="PF08353"/>
    </source>
</evidence>
<gene>
    <name evidence="6" type="primary">murE_31</name>
    <name evidence="6" type="ORF">SDC9_75401</name>
</gene>